<keyword evidence="2" id="KW-1185">Reference proteome</keyword>
<accession>A0ABT9VPT7</accession>
<evidence type="ECO:0000313" key="2">
    <source>
        <dbReference type="Proteomes" id="UP001225646"/>
    </source>
</evidence>
<organism evidence="1 2">
    <name type="scientific">Aeribacillus alveayuensis</name>
    <dbReference type="NCBI Taxonomy" id="279215"/>
    <lineage>
        <taxon>Bacteria</taxon>
        <taxon>Bacillati</taxon>
        <taxon>Bacillota</taxon>
        <taxon>Bacilli</taxon>
        <taxon>Bacillales</taxon>
        <taxon>Bacillaceae</taxon>
        <taxon>Aeribacillus</taxon>
    </lineage>
</organism>
<dbReference type="InterPro" id="IPR026838">
    <property type="entry name" value="YheC/D"/>
</dbReference>
<protein>
    <submittedName>
        <fullName evidence="1">Glutathione synthase/RimK-type ligase-like ATP-grasp enzyme</fullName>
    </submittedName>
</protein>
<dbReference type="EMBL" id="JAUSTR010000008">
    <property type="protein sequence ID" value="MDQ0162971.1"/>
    <property type="molecule type" value="Genomic_DNA"/>
</dbReference>
<dbReference type="Proteomes" id="UP001225646">
    <property type="component" value="Unassembled WGS sequence"/>
</dbReference>
<proteinExistence type="predicted"/>
<evidence type="ECO:0000313" key="1">
    <source>
        <dbReference type="EMBL" id="MDQ0162971.1"/>
    </source>
</evidence>
<name>A0ABT9VPT7_9BACI</name>
<reference evidence="1 2" key="1">
    <citation type="submission" date="2023-07" db="EMBL/GenBank/DDBJ databases">
        <title>Genomic Encyclopedia of Type Strains, Phase IV (KMG-IV): sequencing the most valuable type-strain genomes for metagenomic binning, comparative biology and taxonomic classification.</title>
        <authorList>
            <person name="Goeker M."/>
        </authorList>
    </citation>
    <scope>NUCLEOTIDE SEQUENCE [LARGE SCALE GENOMIC DNA]</scope>
    <source>
        <strain evidence="1 2">DSM 19092</strain>
    </source>
</reference>
<sequence>MKKYNLLVGILAASSPTNQLFIGNVYLFKQIQLQLLKRNGFSFVFTPQDVHKKEINGVYYDPIKNRWLKTLFPLPHIIYNRYPFREDEHKIQRLLKKMESFQIPYFNRSFFNKWTIYKQLSTNRTLKPFIPISSFIETEKDVFSFLNKFHRAYLKPVSSSQGKGILKITQNSSQTYNLYTKNRSFENVLKEELWNKMQLLMINTPYFIQEEIQSDDVNGMKYDLRILVHLNQTTYEPTGIGVRAIEKNYITTHVPNGGQILPFQLVESRIQRDQVDLICNEIGHTLTYHHGVIGEFSLDVAVSKNGKLYVFEVNSKPMKFDEKKIFQKGLARLTNLFYQLGYHEKVQS</sequence>
<dbReference type="SUPFAM" id="SSF56059">
    <property type="entry name" value="Glutathione synthetase ATP-binding domain-like"/>
    <property type="match status" value="1"/>
</dbReference>
<gene>
    <name evidence="1" type="ORF">J2S06_002048</name>
</gene>
<dbReference type="Pfam" id="PF14398">
    <property type="entry name" value="ATPgrasp_YheCD"/>
    <property type="match status" value="1"/>
</dbReference>
<dbReference type="RefSeq" id="WP_419152208.1">
    <property type="nucleotide sequence ID" value="NZ_JAUSTR010000008.1"/>
</dbReference>
<comment type="caution">
    <text evidence="1">The sequence shown here is derived from an EMBL/GenBank/DDBJ whole genome shotgun (WGS) entry which is preliminary data.</text>
</comment>